<evidence type="ECO:0000256" key="3">
    <source>
        <dbReference type="ARBA" id="ARBA00022982"/>
    </source>
</evidence>
<dbReference type="Pfam" id="PF00258">
    <property type="entry name" value="Flavodoxin_1"/>
    <property type="match status" value="1"/>
</dbReference>
<dbReference type="InterPro" id="IPR017938">
    <property type="entry name" value="Riboflavin_synthase-like_b-brl"/>
</dbReference>
<dbReference type="InterPro" id="IPR039261">
    <property type="entry name" value="FNR_nucleotide-bd"/>
</dbReference>
<dbReference type="PROSITE" id="PS51384">
    <property type="entry name" value="FAD_FR"/>
    <property type="match status" value="1"/>
</dbReference>
<organism evidence="8 9">
    <name type="scientific">Hartmannibacter diazotrophicus</name>
    <dbReference type="NCBI Taxonomy" id="1482074"/>
    <lineage>
        <taxon>Bacteria</taxon>
        <taxon>Pseudomonadati</taxon>
        <taxon>Pseudomonadota</taxon>
        <taxon>Alphaproteobacteria</taxon>
        <taxon>Hyphomicrobiales</taxon>
        <taxon>Pleomorphomonadaceae</taxon>
        <taxon>Hartmannibacter</taxon>
    </lineage>
</organism>
<dbReference type="RefSeq" id="WP_099557546.1">
    <property type="nucleotide sequence ID" value="NZ_LT960614.1"/>
</dbReference>
<dbReference type="GO" id="GO:0004783">
    <property type="term" value="F:sulfite reductase (NADPH) activity"/>
    <property type="evidence" value="ECO:0007669"/>
    <property type="project" value="TreeGrafter"/>
</dbReference>
<dbReference type="GO" id="GO:0050660">
    <property type="term" value="F:flavin adenine dinucleotide binding"/>
    <property type="evidence" value="ECO:0007669"/>
    <property type="project" value="TreeGrafter"/>
</dbReference>
<dbReference type="PANTHER" id="PTHR19384">
    <property type="entry name" value="NITRIC OXIDE SYNTHASE-RELATED"/>
    <property type="match status" value="1"/>
</dbReference>
<dbReference type="AlphaFoldDB" id="A0A2C9DAQ4"/>
<dbReference type="PROSITE" id="PS50902">
    <property type="entry name" value="FLAVODOXIN_LIKE"/>
    <property type="match status" value="1"/>
</dbReference>
<dbReference type="Gene3D" id="3.40.50.80">
    <property type="entry name" value="Nucleotide-binding domain of ferredoxin-NADP reductase (FNR) module"/>
    <property type="match status" value="1"/>
</dbReference>
<keyword evidence="1" id="KW-0285">Flavoprotein</keyword>
<dbReference type="PRINTS" id="PR00371">
    <property type="entry name" value="FPNCR"/>
</dbReference>
<dbReference type="Gene3D" id="3.40.50.360">
    <property type="match status" value="1"/>
</dbReference>
<feature type="transmembrane region" description="Helical" evidence="5">
    <location>
        <begin position="288"/>
        <end position="315"/>
    </location>
</feature>
<feature type="transmembrane region" description="Helical" evidence="5">
    <location>
        <begin position="123"/>
        <end position="148"/>
    </location>
</feature>
<dbReference type="SUPFAM" id="SSF52343">
    <property type="entry name" value="Ferredoxin reductase-like, C-terminal NADP-linked domain"/>
    <property type="match status" value="1"/>
</dbReference>
<dbReference type="InterPro" id="IPR008254">
    <property type="entry name" value="Flavodoxin/NO_synth"/>
</dbReference>
<dbReference type="InterPro" id="IPR001709">
    <property type="entry name" value="Flavoprot_Pyr_Nucl_cyt_Rdtase"/>
</dbReference>
<dbReference type="PANTHER" id="PTHR19384:SF17">
    <property type="entry name" value="NADPH--CYTOCHROME P450 REDUCTASE"/>
    <property type="match status" value="1"/>
</dbReference>
<dbReference type="EMBL" id="LT960614">
    <property type="protein sequence ID" value="SON57259.1"/>
    <property type="molecule type" value="Genomic_DNA"/>
</dbReference>
<dbReference type="InterPro" id="IPR005625">
    <property type="entry name" value="PepSY-ass_TM"/>
</dbReference>
<dbReference type="InterPro" id="IPR029039">
    <property type="entry name" value="Flavoprotein-like_sf"/>
</dbReference>
<dbReference type="KEGG" id="hdi:HDIA_3718"/>
<accession>A0A2C9DAQ4</accession>
<evidence type="ECO:0000256" key="2">
    <source>
        <dbReference type="ARBA" id="ARBA00022643"/>
    </source>
</evidence>
<dbReference type="Gene3D" id="2.40.30.10">
    <property type="entry name" value="Translation factors"/>
    <property type="match status" value="1"/>
</dbReference>
<evidence type="ECO:0000313" key="8">
    <source>
        <dbReference type="EMBL" id="SON57259.1"/>
    </source>
</evidence>
<dbReference type="SUPFAM" id="SSF63380">
    <property type="entry name" value="Riboflavin synthase domain-like"/>
    <property type="match status" value="1"/>
</dbReference>
<keyword evidence="2" id="KW-0288">FMN</keyword>
<keyword evidence="5" id="KW-0472">Membrane</keyword>
<keyword evidence="5" id="KW-0812">Transmembrane</keyword>
<feature type="domain" description="Flavodoxin-like" evidence="6">
    <location>
        <begin position="334"/>
        <end position="468"/>
    </location>
</feature>
<dbReference type="PRINTS" id="PR00369">
    <property type="entry name" value="FLAVODOXIN"/>
</dbReference>
<gene>
    <name evidence="8" type="ORF">HDIA_3718</name>
</gene>
<name>A0A2C9DAQ4_9HYPH</name>
<dbReference type="Proteomes" id="UP000223606">
    <property type="component" value="Chromosome 1"/>
</dbReference>
<feature type="domain" description="FAD-binding FR-type" evidence="7">
    <location>
        <begin position="484"/>
        <end position="599"/>
    </location>
</feature>
<evidence type="ECO:0000259" key="6">
    <source>
        <dbReference type="PROSITE" id="PS50902"/>
    </source>
</evidence>
<dbReference type="SUPFAM" id="SSF52218">
    <property type="entry name" value="Flavoproteins"/>
    <property type="match status" value="1"/>
</dbReference>
<evidence type="ECO:0000256" key="4">
    <source>
        <dbReference type="ARBA" id="ARBA00023797"/>
    </source>
</evidence>
<evidence type="ECO:0000313" key="9">
    <source>
        <dbReference type="Proteomes" id="UP000223606"/>
    </source>
</evidence>
<dbReference type="Pfam" id="PF03929">
    <property type="entry name" value="PepSY_TM"/>
    <property type="match status" value="1"/>
</dbReference>
<protein>
    <recommendedName>
        <fullName evidence="4">NADPH--hemoprotein reductase</fullName>
        <ecNumber evidence="4">1.6.2.4</ecNumber>
    </recommendedName>
</protein>
<evidence type="ECO:0000256" key="5">
    <source>
        <dbReference type="SAM" id="Phobius"/>
    </source>
</evidence>
<dbReference type="OrthoDB" id="9816402at2"/>
<dbReference type="GO" id="GO:0005829">
    <property type="term" value="C:cytosol"/>
    <property type="evidence" value="ECO:0007669"/>
    <property type="project" value="TreeGrafter"/>
</dbReference>
<dbReference type="Pfam" id="PF00175">
    <property type="entry name" value="NAD_binding_1"/>
    <property type="match status" value="1"/>
</dbReference>
<dbReference type="InterPro" id="IPR001433">
    <property type="entry name" value="OxRdtase_FAD/NAD-bd"/>
</dbReference>
<feature type="transmembrane region" description="Helical" evidence="5">
    <location>
        <begin position="169"/>
        <end position="189"/>
    </location>
</feature>
<sequence length="736" mass="78432">MFRTIHSIPGLIAALLVALIAATGAVLSVNPALERMQAAVPARGEVSVADLAGKVQANIPGVENIKRKPSGEIVVTYFDPDRPGVVTVDPRSGASTGAYEPSAFTLWITNLHRKLLLGDTGRAFAGAGAAAMLILSLSGAVMLAQRLGGWKKLLGRIHGTPSQRLHGELGRAAVAGLVLSAATGLFLSLSTFEILPDGSPAEAPFASASGGQTLPVGDLAALKAVDLNDLRQLTFPYPDDPSDVFTLTTDSGEMTVDPATGTVQTAATNTPFQTAYQWIYALHTGEGLWWLALVLGASASIVPIMTGTGLVIWVARRRARPRIAHNVGAQSADTVILVGSEGNSTWGFAGTLHAALTKAGHRVHTGAMNDVTVYRHADRLIVLTATYGDGEAPSSARRFLDRLANLKSAPARTYYVLGFGDRQFAHYCRFADMADRALAAKGAERLLDTARIDRQSAQAFAKWGVDLGHVLGTPLDLHHVPTRPRTCRLRLIERRDYGIDVDAHTAVLRFGVGEVRPSLHRRLFGARLPRFEAGDLVGILPPGNNVARFYSLASASRDGILEICVRKHPGGLCSTFLTGLEVGEEIDAFVRGNPGFRPQPGMAPVIMVGAGTGIGPLAGFIRRNETHRPIHLWFGARNPASDFLYEPDLKNWLTDRRLTGLHTAFSRLPAGSHVQDRLAADAETVRGLIATGAQVMVCGGRDMAAGVAEVFSGVLGPLGLTVEALRKEGRYVEDVY</sequence>
<dbReference type="InterPro" id="IPR017927">
    <property type="entry name" value="FAD-bd_FR_type"/>
</dbReference>
<dbReference type="EC" id="1.6.2.4" evidence="4"/>
<evidence type="ECO:0000259" key="7">
    <source>
        <dbReference type="PROSITE" id="PS51384"/>
    </source>
</evidence>
<dbReference type="GO" id="GO:0010181">
    <property type="term" value="F:FMN binding"/>
    <property type="evidence" value="ECO:0007669"/>
    <property type="project" value="InterPro"/>
</dbReference>
<reference evidence="9" key="1">
    <citation type="submission" date="2017-09" db="EMBL/GenBank/DDBJ databases">
        <title>Genome sequence of Nannocystis excedens DSM 71.</title>
        <authorList>
            <person name="Blom J."/>
        </authorList>
    </citation>
    <scope>NUCLEOTIDE SEQUENCE [LARGE SCALE GENOMIC DNA]</scope>
    <source>
        <strain evidence="9">type strain: E19</strain>
    </source>
</reference>
<keyword evidence="3" id="KW-0249">Electron transport</keyword>
<keyword evidence="5" id="KW-1133">Transmembrane helix</keyword>
<keyword evidence="3" id="KW-0813">Transport</keyword>
<dbReference type="InterPro" id="IPR001094">
    <property type="entry name" value="Flavdoxin-like"/>
</dbReference>
<dbReference type="CDD" id="cd06201">
    <property type="entry name" value="SiR_like2"/>
    <property type="match status" value="1"/>
</dbReference>
<evidence type="ECO:0000256" key="1">
    <source>
        <dbReference type="ARBA" id="ARBA00022630"/>
    </source>
</evidence>
<keyword evidence="9" id="KW-1185">Reference proteome</keyword>
<proteinExistence type="predicted"/>